<organism evidence="1 2">
    <name type="scientific">Colletotrichum limetticola</name>
    <dbReference type="NCBI Taxonomy" id="1209924"/>
    <lineage>
        <taxon>Eukaryota</taxon>
        <taxon>Fungi</taxon>
        <taxon>Dikarya</taxon>
        <taxon>Ascomycota</taxon>
        <taxon>Pezizomycotina</taxon>
        <taxon>Sordariomycetes</taxon>
        <taxon>Hypocreomycetidae</taxon>
        <taxon>Glomerellales</taxon>
        <taxon>Glomerellaceae</taxon>
        <taxon>Colletotrichum</taxon>
        <taxon>Colletotrichum acutatum species complex</taxon>
    </lineage>
</organism>
<reference evidence="1" key="1">
    <citation type="submission" date="2023-04" db="EMBL/GenBank/DDBJ databases">
        <title>Colletotrichum limetticola genome sequence.</title>
        <authorList>
            <person name="Baroncelli R."/>
        </authorList>
    </citation>
    <scope>NUCLEOTIDE SEQUENCE</scope>
    <source>
        <strain evidence="1">KLA-Anderson</strain>
    </source>
</reference>
<gene>
    <name evidence="1" type="ORF">CLIM01_11585</name>
</gene>
<comment type="caution">
    <text evidence="1">The sequence shown here is derived from an EMBL/GenBank/DDBJ whole genome shotgun (WGS) entry which is preliminary data.</text>
</comment>
<evidence type="ECO:0000313" key="2">
    <source>
        <dbReference type="Proteomes" id="UP001169217"/>
    </source>
</evidence>
<name>A0ABQ9PKT6_9PEZI</name>
<dbReference type="EMBL" id="JARUPT010000475">
    <property type="protein sequence ID" value="KAK0371071.1"/>
    <property type="molecule type" value="Genomic_DNA"/>
</dbReference>
<evidence type="ECO:0000313" key="1">
    <source>
        <dbReference type="EMBL" id="KAK0371071.1"/>
    </source>
</evidence>
<accession>A0ABQ9PKT6</accession>
<proteinExistence type="predicted"/>
<dbReference type="Proteomes" id="UP001169217">
    <property type="component" value="Unassembled WGS sequence"/>
</dbReference>
<protein>
    <submittedName>
        <fullName evidence="1">Uncharacterized protein</fullName>
    </submittedName>
</protein>
<keyword evidence="2" id="KW-1185">Reference proteome</keyword>
<sequence length="93" mass="10642">MQLVTKLLIPGAFSIQIAYAFPISINGTFCIPVQSSIEIPSELATLWTTYPQEGLNRQGNSIYRTEDYSLENPLFEDIRQRVQQLEFQNTKTD</sequence>